<gene>
    <name evidence="1" type="ordered locus">GFO_1313</name>
</gene>
<accession>A0M0Z1</accession>
<proteinExistence type="predicted"/>
<dbReference type="HOGENOM" id="CLU_3382095_0_0_10"/>
<dbReference type="KEGG" id="gfo:GFO_1313"/>
<protein>
    <submittedName>
        <fullName evidence="1">Uncharacterized protein</fullName>
    </submittedName>
</protein>
<organism evidence="1 2">
    <name type="scientific">Christiangramia forsetii (strain DSM 17595 / CGMCC 1.15422 / KT0803)</name>
    <name type="common">Gramella forsetii</name>
    <dbReference type="NCBI Taxonomy" id="411154"/>
    <lineage>
        <taxon>Bacteria</taxon>
        <taxon>Pseudomonadati</taxon>
        <taxon>Bacteroidota</taxon>
        <taxon>Flavobacteriia</taxon>
        <taxon>Flavobacteriales</taxon>
        <taxon>Flavobacteriaceae</taxon>
        <taxon>Christiangramia</taxon>
    </lineage>
</organism>
<reference evidence="1 2" key="1">
    <citation type="journal article" date="2006" name="Environ. Microbiol.">
        <title>Whole genome analysis of the marine Bacteroidetes'Gramella forsetii' reveals adaptations to degradation of polymeric organic matter.</title>
        <authorList>
            <person name="Bauer M."/>
            <person name="Kube M."/>
            <person name="Teeling H."/>
            <person name="Richter M."/>
            <person name="Lombardot T."/>
            <person name="Allers E."/>
            <person name="Wuerdemann C.A."/>
            <person name="Quast C."/>
            <person name="Kuhl H."/>
            <person name="Knaust F."/>
            <person name="Woebken D."/>
            <person name="Bischof K."/>
            <person name="Mussmann M."/>
            <person name="Choudhuri J.V."/>
            <person name="Meyer F."/>
            <person name="Reinhardt R."/>
            <person name="Amann R.I."/>
            <person name="Gloeckner F.O."/>
        </authorList>
    </citation>
    <scope>NUCLEOTIDE SEQUENCE [LARGE SCALE GENOMIC DNA]</scope>
    <source>
        <strain evidence="2">DSM 17595 / CGMCC 1.15422 / KT0803</strain>
    </source>
</reference>
<evidence type="ECO:0000313" key="2">
    <source>
        <dbReference type="Proteomes" id="UP000000755"/>
    </source>
</evidence>
<dbReference type="Proteomes" id="UP000000755">
    <property type="component" value="Chromosome"/>
</dbReference>
<dbReference type="AlphaFoldDB" id="A0M0Z1"/>
<dbReference type="EMBL" id="CU207366">
    <property type="protein sequence ID" value="CAL66286.1"/>
    <property type="molecule type" value="Genomic_DNA"/>
</dbReference>
<sequence>MEPVRPEMDAKTPHVIPKKRCTFLTMFENAFKQ</sequence>
<name>A0M0Z1_CHRFK</name>
<evidence type="ECO:0000313" key="1">
    <source>
        <dbReference type="EMBL" id="CAL66286.1"/>
    </source>
</evidence>